<evidence type="ECO:0000256" key="1">
    <source>
        <dbReference type="SAM" id="MobiDB-lite"/>
    </source>
</evidence>
<sequence>MHQRLKSLAAAGGCAVLAGWGLFLPNAAAQMDSAPDKQMDIQAWLGARGPERADLDLIDAQPFTVGTDLRLRFRVHNPTDQPLEDLQITSRRGDSVANAAEARTEMATGNFPYYGPGMTTAPLQPGETRELSFTVPSGLDAERTLAINEPGAYPLLFTLTGTLEGDAVSLAEERFVAQFSEEGPTDPAAAAAPEEAAPEEEHDDAEDSQPHDLTVVYPISANLDIVPGGLGGEELILSSDDLGHELHKGGRLDRLVSTYQDHDLQGAGCVAIDPALLDTVNRMAQGYTVNSTRPAQGDRPKRLRDSWSRGSDDDKGVPGEAKNDAERWLERLRELDCFIAMPWANANASAVARANNPALLFEGLQRGNQTIERILSKAPASNILAVGSGYIDQKLPVPSLVADNSNWSGEAATFDASLGALLSQTGSKPQTVGYSNPELRYDYAKDSALSRAITGGAALSLAGGEDTVAKLPNYLDPSAAEHALAAAEDLLDSGHSRPRGISTVELKQGDPNAPTGSPFIDPAVFSEPELARVEQQARYTDELMNIVVDDPDITMTRSEFVLPLRRDLLNSLSLHNRDSLSTHAAARQSFSRTMEMHSNTLRDLRDSVSLIPPGNVYTRVSESSPLLIVAENGLPLPVEAKLQYDAPDGARLNTPKSVRIPAKGSITVSMTADMPKDADRTDIGLWLATPKNQTISQPITISVQTRAGIVTLYAAGIAGALALVLATLFRLGRHRRKNHKAEK</sequence>
<comment type="caution">
    <text evidence="5">The sequence shown here is derived from an EMBL/GenBank/DDBJ whole genome shotgun (WGS) entry which is preliminary data.</text>
</comment>
<feature type="compositionally biased region" description="Low complexity" evidence="1">
    <location>
        <begin position="181"/>
        <end position="195"/>
    </location>
</feature>
<dbReference type="Proteomes" id="UP001239414">
    <property type="component" value="Unassembled WGS sequence"/>
</dbReference>
<dbReference type="RefSeq" id="WP_023028021.1">
    <property type="nucleotide sequence ID" value="NZ_CP100375.1"/>
</dbReference>
<evidence type="ECO:0000256" key="2">
    <source>
        <dbReference type="SAM" id="Phobius"/>
    </source>
</evidence>
<feature type="region of interest" description="Disordered" evidence="1">
    <location>
        <begin position="287"/>
        <end position="322"/>
    </location>
</feature>
<evidence type="ECO:0000313" key="6">
    <source>
        <dbReference type="Proteomes" id="UP001230317"/>
    </source>
</evidence>
<dbReference type="AlphaFoldDB" id="A0AAP4FBL8"/>
<name>A0AAP4FBL8_9CORY</name>
<reference evidence="5 7" key="1">
    <citation type="submission" date="2023-05" db="EMBL/GenBank/DDBJ databases">
        <title>Metabolic capabilities are highly conserved among human nasal-associated Corynebacterium species in pangenomic analyses.</title>
        <authorList>
            <person name="Tran T.H."/>
            <person name="Roberts A.Q."/>
            <person name="Escapa I.F."/>
            <person name="Gao W."/>
            <person name="Conlan S."/>
            <person name="Kong H."/>
            <person name="Segre J.A."/>
            <person name="Kelly M.S."/>
            <person name="Lemon K.P."/>
        </authorList>
    </citation>
    <scope>NUCLEOTIDE SEQUENCE</scope>
    <source>
        <strain evidence="5">KPL2618</strain>
        <strain evidence="4 7">KPL3802</strain>
    </source>
</reference>
<evidence type="ECO:0000313" key="7">
    <source>
        <dbReference type="Proteomes" id="UP001239414"/>
    </source>
</evidence>
<feature type="compositionally biased region" description="Basic and acidic residues" evidence="1">
    <location>
        <begin position="296"/>
        <end position="322"/>
    </location>
</feature>
<keyword evidence="2" id="KW-0472">Membrane</keyword>
<keyword evidence="2" id="KW-0812">Transmembrane</keyword>
<feature type="chain" id="PRO_5042956698" evidence="3">
    <location>
        <begin position="30"/>
        <end position="743"/>
    </location>
</feature>
<evidence type="ECO:0000313" key="4">
    <source>
        <dbReference type="EMBL" id="MDK4248490.1"/>
    </source>
</evidence>
<accession>A0AAP4FBL8</accession>
<keyword evidence="3" id="KW-0732">Signal</keyword>
<feature type="compositionally biased region" description="Acidic residues" evidence="1">
    <location>
        <begin position="196"/>
        <end position="207"/>
    </location>
</feature>
<proteinExistence type="predicted"/>
<feature type="transmembrane region" description="Helical" evidence="2">
    <location>
        <begin position="710"/>
        <end position="731"/>
    </location>
</feature>
<dbReference type="Proteomes" id="UP001230317">
    <property type="component" value="Unassembled WGS sequence"/>
</dbReference>
<organism evidence="5 6">
    <name type="scientific">Corynebacterium accolens</name>
    <dbReference type="NCBI Taxonomy" id="38284"/>
    <lineage>
        <taxon>Bacteria</taxon>
        <taxon>Bacillati</taxon>
        <taxon>Actinomycetota</taxon>
        <taxon>Actinomycetes</taxon>
        <taxon>Mycobacteriales</taxon>
        <taxon>Corynebacteriaceae</taxon>
        <taxon>Corynebacterium</taxon>
    </lineage>
</organism>
<keyword evidence="2" id="KW-1133">Transmembrane helix</keyword>
<evidence type="ECO:0000256" key="3">
    <source>
        <dbReference type="SAM" id="SignalP"/>
    </source>
</evidence>
<keyword evidence="7" id="KW-1185">Reference proteome</keyword>
<feature type="signal peptide" evidence="3">
    <location>
        <begin position="1"/>
        <end position="29"/>
    </location>
</feature>
<dbReference type="EMBL" id="JASNUO010000013">
    <property type="protein sequence ID" value="MDK4248490.1"/>
    <property type="molecule type" value="Genomic_DNA"/>
</dbReference>
<gene>
    <name evidence="4" type="ORF">QPX34_10805</name>
    <name evidence="5" type="ORF">QPX58_06560</name>
</gene>
<protein>
    <submittedName>
        <fullName evidence="5">DUF6049 family protein</fullName>
    </submittedName>
</protein>
<evidence type="ECO:0000313" key="5">
    <source>
        <dbReference type="EMBL" id="MDK4335074.1"/>
    </source>
</evidence>
<dbReference type="EMBL" id="JASNVU010000007">
    <property type="protein sequence ID" value="MDK4335074.1"/>
    <property type="molecule type" value="Genomic_DNA"/>
</dbReference>
<feature type="region of interest" description="Disordered" evidence="1">
    <location>
        <begin position="180"/>
        <end position="209"/>
    </location>
</feature>